<dbReference type="Pfam" id="PF00440">
    <property type="entry name" value="TetR_N"/>
    <property type="match status" value="1"/>
</dbReference>
<dbReference type="AlphaFoldDB" id="A0A918Q4B5"/>
<evidence type="ECO:0000313" key="5">
    <source>
        <dbReference type="Proteomes" id="UP000619457"/>
    </source>
</evidence>
<reference evidence="4" key="1">
    <citation type="journal article" date="2014" name="Int. J. Syst. Evol. Microbiol.">
        <title>Complete genome sequence of Corynebacterium casei LMG S-19264T (=DSM 44701T), isolated from a smear-ripened cheese.</title>
        <authorList>
            <consortium name="US DOE Joint Genome Institute (JGI-PGF)"/>
            <person name="Walter F."/>
            <person name="Albersmeier A."/>
            <person name="Kalinowski J."/>
            <person name="Ruckert C."/>
        </authorList>
    </citation>
    <scope>NUCLEOTIDE SEQUENCE</scope>
    <source>
        <strain evidence="4">KCTC 12368</strain>
    </source>
</reference>
<dbReference type="SUPFAM" id="SSF46689">
    <property type="entry name" value="Homeodomain-like"/>
    <property type="match status" value="1"/>
</dbReference>
<proteinExistence type="predicted"/>
<keyword evidence="1 2" id="KW-0238">DNA-binding</keyword>
<dbReference type="SUPFAM" id="SSF48498">
    <property type="entry name" value="Tetracyclin repressor-like, C-terminal domain"/>
    <property type="match status" value="1"/>
</dbReference>
<name>A0A918Q4B5_9BACT</name>
<dbReference type="InterPro" id="IPR050624">
    <property type="entry name" value="HTH-type_Tx_Regulator"/>
</dbReference>
<protein>
    <submittedName>
        <fullName evidence="4">TetR family transcriptional regulator</fullName>
    </submittedName>
</protein>
<dbReference type="PANTHER" id="PTHR43479:SF11">
    <property type="entry name" value="ACREF_ENVCD OPERON REPRESSOR-RELATED"/>
    <property type="match status" value="1"/>
</dbReference>
<evidence type="ECO:0000313" key="4">
    <source>
        <dbReference type="EMBL" id="GGZ31295.1"/>
    </source>
</evidence>
<gene>
    <name evidence="4" type="ORF">GCM10007049_25430</name>
</gene>
<dbReference type="PROSITE" id="PS50977">
    <property type="entry name" value="HTH_TETR_2"/>
    <property type="match status" value="1"/>
</dbReference>
<dbReference type="PANTHER" id="PTHR43479">
    <property type="entry name" value="ACREF/ENVCD OPERON REPRESSOR-RELATED"/>
    <property type="match status" value="1"/>
</dbReference>
<dbReference type="EMBL" id="BMWX01000004">
    <property type="protein sequence ID" value="GGZ31295.1"/>
    <property type="molecule type" value="Genomic_DNA"/>
</dbReference>
<evidence type="ECO:0000256" key="1">
    <source>
        <dbReference type="ARBA" id="ARBA00023125"/>
    </source>
</evidence>
<comment type="caution">
    <text evidence="4">The sequence shown here is derived from an EMBL/GenBank/DDBJ whole genome shotgun (WGS) entry which is preliminary data.</text>
</comment>
<dbReference type="Pfam" id="PF22604">
    <property type="entry name" value="TetR_HI_0893_C"/>
    <property type="match status" value="1"/>
</dbReference>
<dbReference type="InterPro" id="IPR001647">
    <property type="entry name" value="HTH_TetR"/>
</dbReference>
<evidence type="ECO:0000259" key="3">
    <source>
        <dbReference type="PROSITE" id="PS50977"/>
    </source>
</evidence>
<dbReference type="Proteomes" id="UP000619457">
    <property type="component" value="Unassembled WGS sequence"/>
</dbReference>
<evidence type="ECO:0000256" key="2">
    <source>
        <dbReference type="PROSITE-ProRule" id="PRU00335"/>
    </source>
</evidence>
<reference evidence="4" key="2">
    <citation type="submission" date="2020-09" db="EMBL/GenBank/DDBJ databases">
        <authorList>
            <person name="Sun Q."/>
            <person name="Kim S."/>
        </authorList>
    </citation>
    <scope>NUCLEOTIDE SEQUENCE</scope>
    <source>
        <strain evidence="4">KCTC 12368</strain>
    </source>
</reference>
<dbReference type="InterPro" id="IPR009057">
    <property type="entry name" value="Homeodomain-like_sf"/>
</dbReference>
<accession>A0A918Q4B5</accession>
<sequence>MSMVAKNSSVAAGTIYHYFESKDELIMELYHYLVAKVVDAAQSGDDDQLPFKERFMRFWHNMKKLYVQDRSIHRFMEQFYNSPYFTEEMEMTDNQWHNWMRNFFTDGINSGELRSGVKPEILSIMVHGTILSSVKVTIYHGKKMDMDQINLGHIAEIVWDGIKKQPEAKS</sequence>
<dbReference type="InterPro" id="IPR036271">
    <property type="entry name" value="Tet_transcr_reg_TetR-rel_C_sf"/>
</dbReference>
<dbReference type="GO" id="GO:0003677">
    <property type="term" value="F:DNA binding"/>
    <property type="evidence" value="ECO:0007669"/>
    <property type="project" value="UniProtKB-UniRule"/>
</dbReference>
<feature type="domain" description="HTH tetR-type" evidence="3">
    <location>
        <begin position="1"/>
        <end position="37"/>
    </location>
</feature>
<comment type="caution">
    <text evidence="2">Lacks conserved residue(s) required for the propagation of feature annotation.</text>
</comment>
<keyword evidence="5" id="KW-1185">Reference proteome</keyword>
<organism evidence="4 5">
    <name type="scientific">Echinicola pacifica</name>
    <dbReference type="NCBI Taxonomy" id="346377"/>
    <lineage>
        <taxon>Bacteria</taxon>
        <taxon>Pseudomonadati</taxon>
        <taxon>Bacteroidota</taxon>
        <taxon>Cytophagia</taxon>
        <taxon>Cytophagales</taxon>
        <taxon>Cyclobacteriaceae</taxon>
        <taxon>Echinicola</taxon>
    </lineage>
</organism>
<dbReference type="Gene3D" id="1.10.357.10">
    <property type="entry name" value="Tetracycline Repressor, domain 2"/>
    <property type="match status" value="1"/>
</dbReference>
<dbReference type="InterPro" id="IPR054422">
    <property type="entry name" value="TetR-like_HI_0893_C"/>
</dbReference>